<comment type="caution">
    <text evidence="3">The sequence shown here is derived from an EMBL/GenBank/DDBJ whole genome shotgun (WGS) entry which is preliminary data.</text>
</comment>
<feature type="transmembrane region" description="Helical" evidence="1">
    <location>
        <begin position="143"/>
        <end position="166"/>
    </location>
</feature>
<keyword evidence="1" id="KW-1133">Transmembrane helix</keyword>
<accession>A0ABP8NQ77</accession>
<evidence type="ECO:0000313" key="3">
    <source>
        <dbReference type="EMBL" id="GAA4469255.1"/>
    </source>
</evidence>
<evidence type="ECO:0000313" key="4">
    <source>
        <dbReference type="Proteomes" id="UP001501175"/>
    </source>
</evidence>
<feature type="signal peptide" evidence="2">
    <location>
        <begin position="1"/>
        <end position="22"/>
    </location>
</feature>
<name>A0ABP8NQ77_9BACT</name>
<sequence length="205" mass="21175">MKSCQLLLLSICLIGTTTFSNGQSGPDAQTVIGLKQYIANVGKTSGEPGERYIRGCLYAITDSTLTLVSPVGLKKDLMAGKPLDLTVIPLSNIEHVSITGRGKAGTGIGMGIGLGSLIGLVASAGSSSSGGINFTPMSGAMPVVYLGGLGALLGTIIGVSPNAVVYRLSTKENWKRLDKYTIVTQLTKIPRGATVIYESQRTGGL</sequence>
<keyword evidence="1" id="KW-0812">Transmembrane</keyword>
<proteinExistence type="predicted"/>
<protein>
    <submittedName>
        <fullName evidence="3">Uncharacterized protein</fullName>
    </submittedName>
</protein>
<keyword evidence="2" id="KW-0732">Signal</keyword>
<keyword evidence="1" id="KW-0472">Membrane</keyword>
<dbReference type="RefSeq" id="WP_345249436.1">
    <property type="nucleotide sequence ID" value="NZ_BAABHD010000084.1"/>
</dbReference>
<reference evidence="4" key="1">
    <citation type="journal article" date="2019" name="Int. J. Syst. Evol. Microbiol.">
        <title>The Global Catalogue of Microorganisms (GCM) 10K type strain sequencing project: providing services to taxonomists for standard genome sequencing and annotation.</title>
        <authorList>
            <consortium name="The Broad Institute Genomics Platform"/>
            <consortium name="The Broad Institute Genome Sequencing Center for Infectious Disease"/>
            <person name="Wu L."/>
            <person name="Ma J."/>
        </authorList>
    </citation>
    <scope>NUCLEOTIDE SEQUENCE [LARGE SCALE GENOMIC DNA]</scope>
    <source>
        <strain evidence="4">JCM 17927</strain>
    </source>
</reference>
<organism evidence="3 4">
    <name type="scientific">Nibrella saemangeumensis</name>
    <dbReference type="NCBI Taxonomy" id="1084526"/>
    <lineage>
        <taxon>Bacteria</taxon>
        <taxon>Pseudomonadati</taxon>
        <taxon>Bacteroidota</taxon>
        <taxon>Cytophagia</taxon>
        <taxon>Cytophagales</taxon>
        <taxon>Spirosomataceae</taxon>
        <taxon>Nibrella</taxon>
    </lineage>
</organism>
<gene>
    <name evidence="3" type="ORF">GCM10023189_56020</name>
</gene>
<evidence type="ECO:0000256" key="2">
    <source>
        <dbReference type="SAM" id="SignalP"/>
    </source>
</evidence>
<evidence type="ECO:0000256" key="1">
    <source>
        <dbReference type="SAM" id="Phobius"/>
    </source>
</evidence>
<dbReference type="Proteomes" id="UP001501175">
    <property type="component" value="Unassembled WGS sequence"/>
</dbReference>
<keyword evidence="4" id="KW-1185">Reference proteome</keyword>
<dbReference type="EMBL" id="BAABHD010000084">
    <property type="protein sequence ID" value="GAA4469255.1"/>
    <property type="molecule type" value="Genomic_DNA"/>
</dbReference>
<feature type="chain" id="PRO_5045358081" evidence="2">
    <location>
        <begin position="23"/>
        <end position="205"/>
    </location>
</feature>